<reference evidence="8" key="1">
    <citation type="submission" date="2021-09" db="EMBL/GenBank/DDBJ databases">
        <authorList>
            <consortium name="AG Swart"/>
            <person name="Singh M."/>
            <person name="Singh A."/>
            <person name="Seah K."/>
            <person name="Emmerich C."/>
        </authorList>
    </citation>
    <scope>NUCLEOTIDE SEQUENCE</scope>
    <source>
        <strain evidence="8">ATCC30299</strain>
    </source>
</reference>
<dbReference type="PANTHER" id="PTHR10252:SF8">
    <property type="entry name" value="NUCLEAR TRANSCRIPTION FACTOR Y SUBUNIT GAMMA"/>
    <property type="match status" value="1"/>
</dbReference>
<sequence length="144" mass="16787">MESKRISKDSMLGFYMMPPTSEENFDQSAYQEHIKNLDKLINAQKLEVENFAPDDFKNHQLPLARIKKIMKSDEDVRMISSETPALFGKACELFIIELTHRAWIHTEEGKRRILQKNHITACINKTDIFDFLQDLITKETAKNS</sequence>
<dbReference type="AlphaFoldDB" id="A0AAU9J5R7"/>
<comment type="similarity">
    <text evidence="6">Belongs to the NFYC/HAP5 subunit family.</text>
</comment>
<evidence type="ECO:0000313" key="9">
    <source>
        <dbReference type="Proteomes" id="UP001162131"/>
    </source>
</evidence>
<dbReference type="GO" id="GO:0000978">
    <property type="term" value="F:RNA polymerase II cis-regulatory region sequence-specific DNA binding"/>
    <property type="evidence" value="ECO:0007669"/>
    <property type="project" value="TreeGrafter"/>
</dbReference>
<dbReference type="Proteomes" id="UP001162131">
    <property type="component" value="Unassembled WGS sequence"/>
</dbReference>
<evidence type="ECO:0000259" key="7">
    <source>
        <dbReference type="Pfam" id="PF00808"/>
    </source>
</evidence>
<keyword evidence="5" id="KW-0539">Nucleus</keyword>
<dbReference type="Pfam" id="PF00808">
    <property type="entry name" value="CBFD_NFYB_HMF"/>
    <property type="match status" value="1"/>
</dbReference>
<evidence type="ECO:0000256" key="4">
    <source>
        <dbReference type="ARBA" id="ARBA00023163"/>
    </source>
</evidence>
<comment type="subcellular location">
    <subcellularLocation>
        <location evidence="1">Nucleus</location>
    </subcellularLocation>
</comment>
<dbReference type="GO" id="GO:0046982">
    <property type="term" value="F:protein heterodimerization activity"/>
    <property type="evidence" value="ECO:0007669"/>
    <property type="project" value="InterPro"/>
</dbReference>
<accession>A0AAU9J5R7</accession>
<keyword evidence="2" id="KW-0805">Transcription regulation</keyword>
<dbReference type="CDD" id="cd22908">
    <property type="entry name" value="HFD_NFYC-like"/>
    <property type="match status" value="1"/>
</dbReference>
<keyword evidence="9" id="KW-1185">Reference proteome</keyword>
<comment type="caution">
    <text evidence="8">The sequence shown here is derived from an EMBL/GenBank/DDBJ whole genome shotgun (WGS) entry which is preliminary data.</text>
</comment>
<dbReference type="EMBL" id="CAJZBQ010000028">
    <property type="protein sequence ID" value="CAG9321294.1"/>
    <property type="molecule type" value="Genomic_DNA"/>
</dbReference>
<organism evidence="8 9">
    <name type="scientific">Blepharisma stoltei</name>
    <dbReference type="NCBI Taxonomy" id="1481888"/>
    <lineage>
        <taxon>Eukaryota</taxon>
        <taxon>Sar</taxon>
        <taxon>Alveolata</taxon>
        <taxon>Ciliophora</taxon>
        <taxon>Postciliodesmatophora</taxon>
        <taxon>Heterotrichea</taxon>
        <taxon>Heterotrichida</taxon>
        <taxon>Blepharismidae</taxon>
        <taxon>Blepharisma</taxon>
    </lineage>
</organism>
<keyword evidence="4" id="KW-0804">Transcription</keyword>
<proteinExistence type="inferred from homology"/>
<protein>
    <recommendedName>
        <fullName evidence="7">Transcription factor CBF/NF-Y/archaeal histone domain-containing protein</fullName>
    </recommendedName>
</protein>
<keyword evidence="3" id="KW-0238">DNA-binding</keyword>
<feature type="domain" description="Transcription factor CBF/NF-Y/archaeal histone" evidence="7">
    <location>
        <begin position="60"/>
        <end position="123"/>
    </location>
</feature>
<dbReference type="PANTHER" id="PTHR10252">
    <property type="entry name" value="HISTONE-LIKE TRANSCRIPTION FACTOR CCAAT-RELATED"/>
    <property type="match status" value="1"/>
</dbReference>
<dbReference type="GO" id="GO:0005634">
    <property type="term" value="C:nucleus"/>
    <property type="evidence" value="ECO:0007669"/>
    <property type="project" value="UniProtKB-SubCell"/>
</dbReference>
<dbReference type="InterPro" id="IPR050568">
    <property type="entry name" value="Transcr_DNA_Rep_Reg"/>
</dbReference>
<evidence type="ECO:0000256" key="5">
    <source>
        <dbReference type="ARBA" id="ARBA00023242"/>
    </source>
</evidence>
<evidence type="ECO:0000313" key="8">
    <source>
        <dbReference type="EMBL" id="CAG9321294.1"/>
    </source>
</evidence>
<dbReference type="GO" id="GO:0000981">
    <property type="term" value="F:DNA-binding transcription factor activity, RNA polymerase II-specific"/>
    <property type="evidence" value="ECO:0007669"/>
    <property type="project" value="TreeGrafter"/>
</dbReference>
<dbReference type="InterPro" id="IPR009072">
    <property type="entry name" value="Histone-fold"/>
</dbReference>
<dbReference type="FunFam" id="1.10.20.10:FF:000006">
    <property type="entry name" value="Nuclear transcription factor Y subunit gamma"/>
    <property type="match status" value="1"/>
</dbReference>
<name>A0AAU9J5R7_9CILI</name>
<dbReference type="Gene3D" id="1.10.20.10">
    <property type="entry name" value="Histone, subunit A"/>
    <property type="match status" value="1"/>
</dbReference>
<gene>
    <name evidence="8" type="ORF">BSTOLATCC_MIC28579</name>
</gene>
<evidence type="ECO:0000256" key="6">
    <source>
        <dbReference type="ARBA" id="ARBA00038129"/>
    </source>
</evidence>
<dbReference type="SUPFAM" id="SSF47113">
    <property type="entry name" value="Histone-fold"/>
    <property type="match status" value="1"/>
</dbReference>
<evidence type="ECO:0000256" key="2">
    <source>
        <dbReference type="ARBA" id="ARBA00023015"/>
    </source>
</evidence>
<evidence type="ECO:0000256" key="1">
    <source>
        <dbReference type="ARBA" id="ARBA00004123"/>
    </source>
</evidence>
<evidence type="ECO:0000256" key="3">
    <source>
        <dbReference type="ARBA" id="ARBA00023125"/>
    </source>
</evidence>
<dbReference type="InterPro" id="IPR003958">
    <property type="entry name" value="CBFA_NFYB_domain"/>
</dbReference>